<protein>
    <recommendedName>
        <fullName evidence="6">Stress-associated endoplasmic reticulum protein</fullName>
    </recommendedName>
</protein>
<accession>A0A2H3EB03</accession>
<dbReference type="GO" id="GO:0005789">
    <property type="term" value="C:endoplasmic reticulum membrane"/>
    <property type="evidence" value="ECO:0007669"/>
    <property type="project" value="UniProtKB-SubCell"/>
</dbReference>
<dbReference type="EMBL" id="KZ293646">
    <property type="protein sequence ID" value="PBL00349.1"/>
    <property type="molecule type" value="Genomic_DNA"/>
</dbReference>
<dbReference type="InParanoid" id="A0A2H3EB03"/>
<dbReference type="Pfam" id="PF06624">
    <property type="entry name" value="RAMP4"/>
    <property type="match status" value="1"/>
</dbReference>
<proteinExistence type="inferred from homology"/>
<evidence type="ECO:0000256" key="4">
    <source>
        <dbReference type="ARBA" id="ARBA00022989"/>
    </source>
</evidence>
<keyword evidence="4 6" id="KW-1133">Transmembrane helix</keyword>
<evidence type="ECO:0000256" key="2">
    <source>
        <dbReference type="ARBA" id="ARBA00022692"/>
    </source>
</evidence>
<dbReference type="AlphaFoldDB" id="A0A2H3EB03"/>
<dbReference type="OMA" id="MPTEFEM"/>
<gene>
    <name evidence="7" type="ORF">ARMGADRAFT_982409</name>
</gene>
<evidence type="ECO:0000256" key="5">
    <source>
        <dbReference type="ARBA" id="ARBA00023136"/>
    </source>
</evidence>
<keyword evidence="2 6" id="KW-0812">Transmembrane</keyword>
<keyword evidence="8" id="KW-1185">Reference proteome</keyword>
<evidence type="ECO:0000256" key="1">
    <source>
        <dbReference type="ARBA" id="ARBA00005500"/>
    </source>
</evidence>
<comment type="function">
    <text evidence="6">Interacts with target proteins during translocation into the lumen of the endoplasmic reticulum. Protects unfolded target proteins against degradation and facilitate correct glycosylation.</text>
</comment>
<comment type="similarity">
    <text evidence="1 6">Belongs to the RAMP4 family.</text>
</comment>
<comment type="subcellular location">
    <subcellularLocation>
        <location evidence="6">Membrane</location>
        <topology evidence="6">Single-pass membrane protein</topology>
    </subcellularLocation>
    <subcellularLocation>
        <location evidence="6">Endoplasmic reticulum membrane</location>
        <topology evidence="6">Single-pass membrane protein</topology>
    </subcellularLocation>
</comment>
<keyword evidence="3 6" id="KW-0256">Endoplasmic reticulum</keyword>
<dbReference type="OrthoDB" id="16679at2759"/>
<evidence type="ECO:0000313" key="7">
    <source>
        <dbReference type="EMBL" id="PBL00349.1"/>
    </source>
</evidence>
<name>A0A2H3EB03_ARMGA</name>
<reference evidence="8" key="1">
    <citation type="journal article" date="2017" name="Nat. Ecol. Evol.">
        <title>Genome expansion and lineage-specific genetic innovations in the forest pathogenic fungi Armillaria.</title>
        <authorList>
            <person name="Sipos G."/>
            <person name="Prasanna A.N."/>
            <person name="Walter M.C."/>
            <person name="O'Connor E."/>
            <person name="Balint B."/>
            <person name="Krizsan K."/>
            <person name="Kiss B."/>
            <person name="Hess J."/>
            <person name="Varga T."/>
            <person name="Slot J."/>
            <person name="Riley R."/>
            <person name="Boka B."/>
            <person name="Rigling D."/>
            <person name="Barry K."/>
            <person name="Lee J."/>
            <person name="Mihaltcheva S."/>
            <person name="LaButti K."/>
            <person name="Lipzen A."/>
            <person name="Waldron R."/>
            <person name="Moloney N.M."/>
            <person name="Sperisen C."/>
            <person name="Kredics L."/>
            <person name="Vagvoelgyi C."/>
            <person name="Patrignani A."/>
            <person name="Fitzpatrick D."/>
            <person name="Nagy I."/>
            <person name="Doyle S."/>
            <person name="Anderson J.B."/>
            <person name="Grigoriev I.V."/>
            <person name="Gueldener U."/>
            <person name="Muensterkoetter M."/>
            <person name="Nagy L.G."/>
        </authorList>
    </citation>
    <scope>NUCLEOTIDE SEQUENCE [LARGE SCALE GENOMIC DNA]</scope>
    <source>
        <strain evidence="8">Ar21-2</strain>
    </source>
</reference>
<evidence type="ECO:0000256" key="6">
    <source>
        <dbReference type="RuleBase" id="RU364120"/>
    </source>
</evidence>
<feature type="transmembrane region" description="Helical" evidence="6">
    <location>
        <begin position="59"/>
        <end position="82"/>
    </location>
</feature>
<evidence type="ECO:0000256" key="3">
    <source>
        <dbReference type="ARBA" id="ARBA00022824"/>
    </source>
</evidence>
<sequence length="83" mass="9429">MVSFSAIVFLSRNPSSRLQPTAFEMRQRNEKFAKDARSGKKPTHLSRQEKLAKRSPVNIWILGVIVFVVVGGVLFELARLLFL</sequence>
<organism evidence="7 8">
    <name type="scientific">Armillaria gallica</name>
    <name type="common">Bulbous honey fungus</name>
    <name type="synonym">Armillaria bulbosa</name>
    <dbReference type="NCBI Taxonomy" id="47427"/>
    <lineage>
        <taxon>Eukaryota</taxon>
        <taxon>Fungi</taxon>
        <taxon>Dikarya</taxon>
        <taxon>Basidiomycota</taxon>
        <taxon>Agaricomycotina</taxon>
        <taxon>Agaricomycetes</taxon>
        <taxon>Agaricomycetidae</taxon>
        <taxon>Agaricales</taxon>
        <taxon>Marasmiineae</taxon>
        <taxon>Physalacriaceae</taxon>
        <taxon>Armillaria</taxon>
    </lineage>
</organism>
<dbReference type="Proteomes" id="UP000217790">
    <property type="component" value="Unassembled WGS sequence"/>
</dbReference>
<keyword evidence="5 6" id="KW-0472">Membrane</keyword>
<evidence type="ECO:0000313" key="8">
    <source>
        <dbReference type="Proteomes" id="UP000217790"/>
    </source>
</evidence>
<dbReference type="InterPro" id="IPR010580">
    <property type="entry name" value="ER_stress-assoc"/>
</dbReference>